<dbReference type="InterPro" id="IPR025944">
    <property type="entry name" value="Sigma_54_int_dom_CS"/>
</dbReference>
<dbReference type="PROSITE" id="PS00688">
    <property type="entry name" value="SIGMA54_INTERACT_3"/>
    <property type="match status" value="1"/>
</dbReference>
<dbReference type="CDD" id="cd00009">
    <property type="entry name" value="AAA"/>
    <property type="match status" value="1"/>
</dbReference>
<evidence type="ECO:0000259" key="7">
    <source>
        <dbReference type="PROSITE" id="PS50045"/>
    </source>
</evidence>
<dbReference type="PROSITE" id="PS00675">
    <property type="entry name" value="SIGMA54_INTERACT_1"/>
    <property type="match status" value="1"/>
</dbReference>
<dbReference type="GO" id="GO:0006355">
    <property type="term" value="P:regulation of DNA-templated transcription"/>
    <property type="evidence" value="ECO:0007669"/>
    <property type="project" value="InterPro"/>
</dbReference>
<evidence type="ECO:0000256" key="1">
    <source>
        <dbReference type="ARBA" id="ARBA00022741"/>
    </source>
</evidence>
<keyword evidence="2" id="KW-0067">ATP-binding</keyword>
<keyword evidence="6" id="KW-0804">Transcription</keyword>
<dbReference type="PANTHER" id="PTHR32071:SF113">
    <property type="entry name" value="ALGINATE BIOSYNTHESIS TRANSCRIPTIONAL REGULATORY PROTEIN ALGB"/>
    <property type="match status" value="1"/>
</dbReference>
<keyword evidence="1" id="KW-0547">Nucleotide-binding</keyword>
<dbReference type="PROSITE" id="PS00676">
    <property type="entry name" value="SIGMA54_INTERACT_2"/>
    <property type="match status" value="1"/>
</dbReference>
<dbReference type="PRINTS" id="PR01590">
    <property type="entry name" value="HTHFIS"/>
</dbReference>
<dbReference type="InterPro" id="IPR025662">
    <property type="entry name" value="Sigma_54_int_dom_ATP-bd_1"/>
</dbReference>
<evidence type="ECO:0000256" key="4">
    <source>
        <dbReference type="ARBA" id="ARBA00023125"/>
    </source>
</evidence>
<name>A0A933MLI1_UNCT6</name>
<dbReference type="InterPro" id="IPR009057">
    <property type="entry name" value="Homeodomain-like_sf"/>
</dbReference>
<dbReference type="Proteomes" id="UP000736328">
    <property type="component" value="Unassembled WGS sequence"/>
</dbReference>
<dbReference type="FunFam" id="1.10.8.60:FF:000014">
    <property type="entry name" value="DNA-binding transcriptional regulator NtrC"/>
    <property type="match status" value="1"/>
</dbReference>
<evidence type="ECO:0000256" key="2">
    <source>
        <dbReference type="ARBA" id="ARBA00022840"/>
    </source>
</evidence>
<comment type="caution">
    <text evidence="8">The sequence shown here is derived from an EMBL/GenBank/DDBJ whole genome shotgun (WGS) entry which is preliminary data.</text>
</comment>
<dbReference type="InterPro" id="IPR003593">
    <property type="entry name" value="AAA+_ATPase"/>
</dbReference>
<dbReference type="InterPro" id="IPR002197">
    <property type="entry name" value="HTH_Fis"/>
</dbReference>
<dbReference type="EMBL" id="JACQXR010000159">
    <property type="protein sequence ID" value="MBI4727805.1"/>
    <property type="molecule type" value="Genomic_DNA"/>
</dbReference>
<feature type="domain" description="Sigma-54 factor interaction" evidence="7">
    <location>
        <begin position="195"/>
        <end position="424"/>
    </location>
</feature>
<dbReference type="GO" id="GO:0043565">
    <property type="term" value="F:sequence-specific DNA binding"/>
    <property type="evidence" value="ECO:0007669"/>
    <property type="project" value="InterPro"/>
</dbReference>
<dbReference type="FunFam" id="3.40.50.300:FF:000006">
    <property type="entry name" value="DNA-binding transcriptional regulator NtrC"/>
    <property type="match status" value="1"/>
</dbReference>
<keyword evidence="5" id="KW-0010">Activator</keyword>
<evidence type="ECO:0000256" key="5">
    <source>
        <dbReference type="ARBA" id="ARBA00023159"/>
    </source>
</evidence>
<dbReference type="InterPro" id="IPR002078">
    <property type="entry name" value="Sigma_54_int"/>
</dbReference>
<dbReference type="Pfam" id="PF00158">
    <property type="entry name" value="Sigma54_activat"/>
    <property type="match status" value="1"/>
</dbReference>
<dbReference type="InterPro" id="IPR029016">
    <property type="entry name" value="GAF-like_dom_sf"/>
</dbReference>
<keyword evidence="3" id="KW-0805">Transcription regulation</keyword>
<dbReference type="Gene3D" id="1.10.8.60">
    <property type="match status" value="1"/>
</dbReference>
<evidence type="ECO:0000313" key="9">
    <source>
        <dbReference type="Proteomes" id="UP000736328"/>
    </source>
</evidence>
<dbReference type="SMART" id="SM00382">
    <property type="entry name" value="AAA"/>
    <property type="match status" value="1"/>
</dbReference>
<protein>
    <submittedName>
        <fullName evidence="8">Sigma 54-interacting transcriptional regulator</fullName>
    </submittedName>
</protein>
<reference evidence="8" key="1">
    <citation type="submission" date="2020-07" db="EMBL/GenBank/DDBJ databases">
        <title>Huge and variable diversity of episymbiotic CPR bacteria and DPANN archaea in groundwater ecosystems.</title>
        <authorList>
            <person name="He C.Y."/>
            <person name="Keren R."/>
            <person name="Whittaker M."/>
            <person name="Farag I.F."/>
            <person name="Doudna J."/>
            <person name="Cate J.H.D."/>
            <person name="Banfield J.F."/>
        </authorList>
    </citation>
    <scope>NUCLEOTIDE SEQUENCE</scope>
    <source>
        <strain evidence="8">NC_groundwater_1520_Pr4_B-0.1um_53_5</strain>
    </source>
</reference>
<organism evidence="8 9">
    <name type="scientific">candidate division TA06 bacterium</name>
    <dbReference type="NCBI Taxonomy" id="2250710"/>
    <lineage>
        <taxon>Bacteria</taxon>
        <taxon>Bacteria division TA06</taxon>
    </lineage>
</organism>
<dbReference type="InterPro" id="IPR003018">
    <property type="entry name" value="GAF"/>
</dbReference>
<gene>
    <name evidence="8" type="ORF">HY768_11425</name>
</gene>
<evidence type="ECO:0000256" key="3">
    <source>
        <dbReference type="ARBA" id="ARBA00023015"/>
    </source>
</evidence>
<proteinExistence type="predicted"/>
<dbReference type="InterPro" id="IPR058031">
    <property type="entry name" value="AAA_lid_NorR"/>
</dbReference>
<keyword evidence="4" id="KW-0238">DNA-binding</keyword>
<dbReference type="GO" id="GO:0005524">
    <property type="term" value="F:ATP binding"/>
    <property type="evidence" value="ECO:0007669"/>
    <property type="project" value="UniProtKB-KW"/>
</dbReference>
<dbReference type="SMART" id="SM00065">
    <property type="entry name" value="GAF"/>
    <property type="match status" value="1"/>
</dbReference>
<dbReference type="Pfam" id="PF25601">
    <property type="entry name" value="AAA_lid_14"/>
    <property type="match status" value="1"/>
</dbReference>
<dbReference type="InterPro" id="IPR027417">
    <property type="entry name" value="P-loop_NTPase"/>
</dbReference>
<accession>A0A933MLI1</accession>
<dbReference type="Gene3D" id="3.30.450.40">
    <property type="match status" value="1"/>
</dbReference>
<dbReference type="AlphaFoldDB" id="A0A933MLI1"/>
<dbReference type="SUPFAM" id="SSF52540">
    <property type="entry name" value="P-loop containing nucleoside triphosphate hydrolases"/>
    <property type="match status" value="1"/>
</dbReference>
<dbReference type="InterPro" id="IPR025943">
    <property type="entry name" value="Sigma_54_int_dom_ATP-bd_2"/>
</dbReference>
<dbReference type="PROSITE" id="PS50045">
    <property type="entry name" value="SIGMA54_INTERACT_4"/>
    <property type="match status" value="1"/>
</dbReference>
<dbReference type="SUPFAM" id="SSF46689">
    <property type="entry name" value="Homeodomain-like"/>
    <property type="match status" value="1"/>
</dbReference>
<dbReference type="PANTHER" id="PTHR32071">
    <property type="entry name" value="TRANSCRIPTIONAL REGULATORY PROTEIN"/>
    <property type="match status" value="1"/>
</dbReference>
<dbReference type="SUPFAM" id="SSF55781">
    <property type="entry name" value="GAF domain-like"/>
    <property type="match status" value="1"/>
</dbReference>
<evidence type="ECO:0000313" key="8">
    <source>
        <dbReference type="EMBL" id="MBI4727805.1"/>
    </source>
</evidence>
<evidence type="ECO:0000256" key="6">
    <source>
        <dbReference type="ARBA" id="ARBA00023163"/>
    </source>
</evidence>
<dbReference type="Pfam" id="PF01590">
    <property type="entry name" value="GAF"/>
    <property type="match status" value="1"/>
</dbReference>
<sequence length="505" mass="56495">MSIEELKQVDKEGMLALYDISQVINSIQEPEELFNRVMDLVISTTKAERGLLMIKEQPLGELAVKVARNFQHRPIENPDEISQTIINQVLESGEGTLTSDARTDPRFSGSESVLLYNILSIICVPLKKQDQIIGLIYVDSRTTKNVFTERDKVFLAAFANMAAISIENAKLQARLRQENLILKEEISRQYRFENIVGQSPKFLVALSVVEKVIESSVPVLIQGDSGTGKELVAKAIHYNGPRKEKNFVAQYCGALPETLLESELFGYKKGAFTGALSNKMGLFEMADGGTFFLDEIGDISPAIQAKLLRVLQDGEMRRVGDTQSIKVNVRVISATNRDLVQEVKSGRFREDLFYRLNVVTINLPNLRDRQSDIPLLCRHFLQTAAAAQAKGIDQIENKALAVLMDYSWPGNIRELENVISYAVVMAKGQTIRLDDLPEQIKTVKSEPAATISGQTMREMEKNLIIATLKDCQGNRRQTADQLGISLRTLQYKLKELKRDDAVSEG</sequence>
<dbReference type="Gene3D" id="3.40.50.300">
    <property type="entry name" value="P-loop containing nucleotide triphosphate hydrolases"/>
    <property type="match status" value="1"/>
</dbReference>
<dbReference type="Pfam" id="PF02954">
    <property type="entry name" value="HTH_8"/>
    <property type="match status" value="1"/>
</dbReference>
<dbReference type="Gene3D" id="1.10.10.60">
    <property type="entry name" value="Homeodomain-like"/>
    <property type="match status" value="1"/>
</dbReference>